<dbReference type="EMBL" id="CM042041">
    <property type="protein sequence ID" value="KAI3712998.1"/>
    <property type="molecule type" value="Genomic_DNA"/>
</dbReference>
<keyword evidence="2" id="KW-1185">Reference proteome</keyword>
<dbReference type="Proteomes" id="UP001056120">
    <property type="component" value="Linkage Group LG24"/>
</dbReference>
<accession>A0ACB9AUE5</accession>
<evidence type="ECO:0000313" key="2">
    <source>
        <dbReference type="Proteomes" id="UP001056120"/>
    </source>
</evidence>
<organism evidence="1 2">
    <name type="scientific">Smallanthus sonchifolius</name>
    <dbReference type="NCBI Taxonomy" id="185202"/>
    <lineage>
        <taxon>Eukaryota</taxon>
        <taxon>Viridiplantae</taxon>
        <taxon>Streptophyta</taxon>
        <taxon>Embryophyta</taxon>
        <taxon>Tracheophyta</taxon>
        <taxon>Spermatophyta</taxon>
        <taxon>Magnoliopsida</taxon>
        <taxon>eudicotyledons</taxon>
        <taxon>Gunneridae</taxon>
        <taxon>Pentapetalae</taxon>
        <taxon>asterids</taxon>
        <taxon>campanulids</taxon>
        <taxon>Asterales</taxon>
        <taxon>Asteraceae</taxon>
        <taxon>Asteroideae</taxon>
        <taxon>Heliantheae alliance</taxon>
        <taxon>Millerieae</taxon>
        <taxon>Smallanthus</taxon>
    </lineage>
</organism>
<protein>
    <submittedName>
        <fullName evidence="1">Uncharacterized protein</fullName>
    </submittedName>
</protein>
<reference evidence="2" key="1">
    <citation type="journal article" date="2022" name="Mol. Ecol. Resour.">
        <title>The genomes of chicory, endive, great burdock and yacon provide insights into Asteraceae palaeo-polyploidization history and plant inulin production.</title>
        <authorList>
            <person name="Fan W."/>
            <person name="Wang S."/>
            <person name="Wang H."/>
            <person name="Wang A."/>
            <person name="Jiang F."/>
            <person name="Liu H."/>
            <person name="Zhao H."/>
            <person name="Xu D."/>
            <person name="Zhang Y."/>
        </authorList>
    </citation>
    <scope>NUCLEOTIDE SEQUENCE [LARGE SCALE GENOMIC DNA]</scope>
    <source>
        <strain evidence="2">cv. Yunnan</strain>
    </source>
</reference>
<gene>
    <name evidence="1" type="ORF">L1987_71568</name>
</gene>
<evidence type="ECO:0000313" key="1">
    <source>
        <dbReference type="EMBL" id="KAI3712998.1"/>
    </source>
</evidence>
<proteinExistence type="predicted"/>
<comment type="caution">
    <text evidence="1">The sequence shown here is derived from an EMBL/GenBank/DDBJ whole genome shotgun (WGS) entry which is preliminary data.</text>
</comment>
<name>A0ACB9AUE5_9ASTR</name>
<reference evidence="1 2" key="2">
    <citation type="journal article" date="2022" name="Mol. Ecol. Resour.">
        <title>The genomes of chicory, endive, great burdock and yacon provide insights into Asteraceae paleo-polyploidization history and plant inulin production.</title>
        <authorList>
            <person name="Fan W."/>
            <person name="Wang S."/>
            <person name="Wang H."/>
            <person name="Wang A."/>
            <person name="Jiang F."/>
            <person name="Liu H."/>
            <person name="Zhao H."/>
            <person name="Xu D."/>
            <person name="Zhang Y."/>
        </authorList>
    </citation>
    <scope>NUCLEOTIDE SEQUENCE [LARGE SCALE GENOMIC DNA]</scope>
    <source>
        <strain evidence="2">cv. Yunnan</strain>
        <tissue evidence="1">Leaves</tissue>
    </source>
</reference>
<sequence>MSTIWRVFPKKVLHPHGSFIQKWNKIFVVSTIIAVSLDPLFFYIPVIDSNEKCVDMDNKMKIISCVLRTLIDLLYLLHIIFEFHTAFIASSSSIVLFGRGELIKDSFYIAKRYVCSYFIIDILSILPLPQVIILIIIPTRKGPISLVTKDLLKLVIFSQYIPRFVRMIPLYRQVTRSCGIFTQTAWVGAAFSLFIYMLASHVIGSFWYLFSIDRKQDCWREACKHNINCEIKFLYCGEKRMGVYSFLNATCTQSDFDFGIFLDALKSHVVETKDFPHKFLYCFWWGLRNLSSLGQNLNTSTYGWEIMFAIFITILGLVLFSLLLSNMHKYVQSISSTITVEDQMRVKRRELWMSHRMLPDDLRERVRHYEQYKWQENKGVDEESIIRNLPKDLRRDIKRHLCLPVLKKVPMFEIMDERLLDALSECLKPVLYTENCYIVREGDPVDEMMFIMRGELQTKTTIGGFFNSSSLKAGDFCGDELLTWALDPNLSSSLPISTTTVKSVTNVQAFALKADDLKFVASLIKRLHSKRFQQNFGTIHNNGGHGELVSYRLHGVDIVQGSKSWRCGRKKRDCRILN</sequence>